<name>A0A7S1FJM7_NOCSC</name>
<organism evidence="1">
    <name type="scientific">Noctiluca scintillans</name>
    <name type="common">Sea sparkle</name>
    <name type="synonym">Red tide dinoflagellate</name>
    <dbReference type="NCBI Taxonomy" id="2966"/>
    <lineage>
        <taxon>Eukaryota</taxon>
        <taxon>Sar</taxon>
        <taxon>Alveolata</taxon>
        <taxon>Dinophyceae</taxon>
        <taxon>Noctilucales</taxon>
        <taxon>Noctilucaceae</taxon>
        <taxon>Noctiluca</taxon>
    </lineage>
</organism>
<dbReference type="EMBL" id="HBFQ01063191">
    <property type="protein sequence ID" value="CAD8870359.1"/>
    <property type="molecule type" value="Transcribed_RNA"/>
</dbReference>
<gene>
    <name evidence="1" type="ORF">NSCI0253_LOCUS44716</name>
</gene>
<evidence type="ECO:0000313" key="1">
    <source>
        <dbReference type="EMBL" id="CAD8870359.1"/>
    </source>
</evidence>
<dbReference type="AlphaFoldDB" id="A0A7S1FJM7"/>
<sequence>MFASNAPQTISRVCSCSELLWATVIDWGGLHPLPLSLQQTSSSLAMHARMQWSTTSATTTDKATGDNSSTIHETALPTRMGASHIWRGINNRPLQEHIATQFFKKQSQELHDVVHLSSVLCTV</sequence>
<accession>A0A7S1FJM7</accession>
<protein>
    <submittedName>
        <fullName evidence="1">Uncharacterized protein</fullName>
    </submittedName>
</protein>
<proteinExistence type="predicted"/>
<reference evidence="1" key="1">
    <citation type="submission" date="2021-01" db="EMBL/GenBank/DDBJ databases">
        <authorList>
            <person name="Corre E."/>
            <person name="Pelletier E."/>
            <person name="Niang G."/>
            <person name="Scheremetjew M."/>
            <person name="Finn R."/>
            <person name="Kale V."/>
            <person name="Holt S."/>
            <person name="Cochrane G."/>
            <person name="Meng A."/>
            <person name="Brown T."/>
            <person name="Cohen L."/>
        </authorList>
    </citation>
    <scope>NUCLEOTIDE SEQUENCE</scope>
</reference>